<keyword evidence="2" id="KW-0067">ATP-binding</keyword>
<evidence type="ECO:0000256" key="2">
    <source>
        <dbReference type="ARBA" id="ARBA00022840"/>
    </source>
</evidence>
<dbReference type="AlphaFoldDB" id="A0A8R1E6B4"/>
<reference evidence="5" key="1">
    <citation type="submission" date="2010-08" db="EMBL/GenBank/DDBJ databases">
        <authorList>
            <consortium name="Caenorhabditis japonica Sequencing Consortium"/>
            <person name="Wilson R.K."/>
        </authorList>
    </citation>
    <scope>NUCLEOTIDE SEQUENCE [LARGE SCALE GENOMIC DNA]</scope>
    <source>
        <strain evidence="5">DF5081</strain>
    </source>
</reference>
<dbReference type="InterPro" id="IPR028375">
    <property type="entry name" value="KA1/Ssp2_C"/>
</dbReference>
<dbReference type="SUPFAM" id="SSF103243">
    <property type="entry name" value="KA1-like"/>
    <property type="match status" value="1"/>
</dbReference>
<evidence type="ECO:0000313" key="4">
    <source>
        <dbReference type="EnsemblMetazoa" id="CJA20260.1"/>
    </source>
</evidence>
<feature type="transmembrane region" description="Helical" evidence="3">
    <location>
        <begin position="141"/>
        <end position="170"/>
    </location>
</feature>
<proteinExistence type="predicted"/>
<keyword evidence="3" id="KW-1133">Transmembrane helix</keyword>
<evidence type="ECO:0000256" key="3">
    <source>
        <dbReference type="SAM" id="Phobius"/>
    </source>
</evidence>
<keyword evidence="5" id="KW-1185">Reference proteome</keyword>
<organism evidence="4 5">
    <name type="scientific">Caenorhabditis japonica</name>
    <dbReference type="NCBI Taxonomy" id="281687"/>
    <lineage>
        <taxon>Eukaryota</taxon>
        <taxon>Metazoa</taxon>
        <taxon>Ecdysozoa</taxon>
        <taxon>Nematoda</taxon>
        <taxon>Chromadorea</taxon>
        <taxon>Rhabditida</taxon>
        <taxon>Rhabditina</taxon>
        <taxon>Rhabditomorpha</taxon>
        <taxon>Rhabditoidea</taxon>
        <taxon>Rhabditidae</taxon>
        <taxon>Peloderinae</taxon>
        <taxon>Caenorhabditis</taxon>
    </lineage>
</organism>
<reference evidence="4" key="2">
    <citation type="submission" date="2022-06" db="UniProtKB">
        <authorList>
            <consortium name="EnsemblMetazoa"/>
        </authorList>
    </citation>
    <scope>IDENTIFICATION</scope>
    <source>
        <strain evidence="4">DF5081</strain>
    </source>
</reference>
<dbReference type="Gene3D" id="3.30.310.80">
    <property type="entry name" value="Kinase associated domain 1, KA1"/>
    <property type="match status" value="1"/>
</dbReference>
<keyword evidence="3" id="KW-0812">Transmembrane</keyword>
<keyword evidence="3" id="KW-0472">Membrane</keyword>
<accession>A0A8R1E6B4</accession>
<keyword evidence="1" id="KW-0547">Nucleotide-binding</keyword>
<sequence>MNHVFMRLKGADMEWKVLNMYHIIARCKPTVTNPDPTRVSLQLFAIDKSKTGYLLDFKAMTEEEETSSPSRCRSRATSICVQKPKSDVNGNAQKSNFPSVLSPVSPCELDTFTVFIINKPAAQSCAAADAAYWRLRRHIPFFYVPLFLIHLYALCFGKISVLCGSVGSALEYKS</sequence>
<dbReference type="Proteomes" id="UP000005237">
    <property type="component" value="Unassembled WGS sequence"/>
</dbReference>
<name>A0A8R1E6B4_CAEJA</name>
<dbReference type="GO" id="GO:0005524">
    <property type="term" value="F:ATP binding"/>
    <property type="evidence" value="ECO:0007669"/>
    <property type="project" value="UniProtKB-KW"/>
</dbReference>
<dbReference type="EnsemblMetazoa" id="CJA20260.1">
    <property type="protein sequence ID" value="CJA20260.1"/>
    <property type="gene ID" value="WBGene00175832"/>
</dbReference>
<evidence type="ECO:0000256" key="1">
    <source>
        <dbReference type="ARBA" id="ARBA00022741"/>
    </source>
</evidence>
<protein>
    <submittedName>
        <fullName evidence="4">Uncharacterized protein</fullName>
    </submittedName>
</protein>
<evidence type="ECO:0000313" key="5">
    <source>
        <dbReference type="Proteomes" id="UP000005237"/>
    </source>
</evidence>